<dbReference type="Proteomes" id="UP000075411">
    <property type="component" value="Unassembled WGS sequence"/>
</dbReference>
<proteinExistence type="predicted"/>
<dbReference type="PATRIC" id="fig|104102.12.peg.174"/>
<protein>
    <recommendedName>
        <fullName evidence="3">Mobile element protein</fullName>
    </recommendedName>
</protein>
<gene>
    <name evidence="1" type="ORF">AD947_00740</name>
</gene>
<evidence type="ECO:0000313" key="1">
    <source>
        <dbReference type="EMBL" id="KXV61421.1"/>
    </source>
</evidence>
<dbReference type="EMBL" id="LHZT01000061">
    <property type="protein sequence ID" value="KXV61421.1"/>
    <property type="molecule type" value="Genomic_DNA"/>
</dbReference>
<accession>A0A149U7P2</accession>
<reference evidence="1 2" key="1">
    <citation type="submission" date="2015-06" db="EMBL/GenBank/DDBJ databases">
        <title>Improved classification and identification of acetic acid bacteria using matrix-assisted laser desorption/ionization time-of-flight mass spectrometry; Gluconobacter nephelii and Gluconobacter uchimurae are later heterotypic synonyms of Gluconobacter japonicus and Gluconobacter oxydans, respectively.</title>
        <authorList>
            <person name="Li L."/>
            <person name="Cleenwerck I."/>
            <person name="De Vuyst L."/>
            <person name="Vandamme P."/>
        </authorList>
    </citation>
    <scope>NUCLEOTIDE SEQUENCE [LARGE SCALE GENOMIC DNA]</scope>
    <source>
        <strain evidence="1 2">LMG 1663</strain>
    </source>
</reference>
<evidence type="ECO:0000313" key="2">
    <source>
        <dbReference type="Proteomes" id="UP000075411"/>
    </source>
</evidence>
<name>A0A149U7P2_9PROT</name>
<dbReference type="AlphaFoldDB" id="A0A149U7P2"/>
<evidence type="ECO:0008006" key="3">
    <source>
        <dbReference type="Google" id="ProtNLM"/>
    </source>
</evidence>
<sequence length="90" mass="10264">MAPTDPATRFTAATPDRAFFSYSINYFIDLDHAVVVDVEATTSVRQAEVTAQRRVIERKQERFCLWPERLAADTAYGDAAIRSHWSSRKL</sequence>
<organism evidence="1 2">
    <name type="scientific">Acetobacter tropicalis</name>
    <dbReference type="NCBI Taxonomy" id="104102"/>
    <lineage>
        <taxon>Bacteria</taxon>
        <taxon>Pseudomonadati</taxon>
        <taxon>Pseudomonadota</taxon>
        <taxon>Alphaproteobacteria</taxon>
        <taxon>Acetobacterales</taxon>
        <taxon>Acetobacteraceae</taxon>
        <taxon>Acetobacter</taxon>
    </lineage>
</organism>
<comment type="caution">
    <text evidence="1">The sequence shown here is derived from an EMBL/GenBank/DDBJ whole genome shotgun (WGS) entry which is preliminary data.</text>
</comment>